<name>A0A369VZ38_9SPHN</name>
<keyword evidence="2" id="KW-0472">Membrane</keyword>
<proteinExistence type="predicted"/>
<dbReference type="Gene3D" id="1.20.120.520">
    <property type="entry name" value="nmb1532 protein domain like"/>
    <property type="match status" value="1"/>
</dbReference>
<dbReference type="PANTHER" id="PTHR35585:SF1">
    <property type="entry name" value="HHE DOMAIN PROTEIN (AFU_ORTHOLOGUE AFUA_4G00730)"/>
    <property type="match status" value="1"/>
</dbReference>
<evidence type="ECO:0000256" key="1">
    <source>
        <dbReference type="SAM" id="MobiDB-lite"/>
    </source>
</evidence>
<accession>A0A369VZ38</accession>
<sequence>MATTSTRSRSGANRSTSKSATTDRTQDKPVSSNGDRGLSNFTVVAGAAGAGMALGVLAMLGRKVAVQAPTYFAGEWDQALAAEHKAVLKLFDALQATEDSETSKRSVLLTQMKHALAKHALEEENAVYPALRDAGEIAGADELNSEHGYVKQYLYDLENMPNNSPEFLVKVAKFRADIEEHMQEEEEALFPLLRSKLTAEQNKLLTQQMNKEGFKLA</sequence>
<reference evidence="4 5" key="1">
    <citation type="submission" date="2018-07" db="EMBL/GenBank/DDBJ databases">
        <title>a novel species of Sphingomonas isolated from the rhizosphere soil of Araceae plant.</title>
        <authorList>
            <person name="Zhiyong W."/>
            <person name="Qinglan Z."/>
            <person name="Zhiwei F."/>
            <person name="Ding X."/>
            <person name="Gejiao W."/>
            <person name="Shixue Z."/>
        </authorList>
    </citation>
    <scope>NUCLEOTIDE SEQUENCE [LARGE SCALE GENOMIC DNA]</scope>
    <source>
        <strain evidence="4 5">WZY 27</strain>
    </source>
</reference>
<feature type="domain" description="Hemerythrin-like" evidence="3">
    <location>
        <begin position="79"/>
        <end position="193"/>
    </location>
</feature>
<dbReference type="OrthoDB" id="7210157at2"/>
<dbReference type="PANTHER" id="PTHR35585">
    <property type="entry name" value="HHE DOMAIN PROTEIN (AFU_ORTHOLOGUE AFUA_4G00730)"/>
    <property type="match status" value="1"/>
</dbReference>
<feature type="region of interest" description="Disordered" evidence="1">
    <location>
        <begin position="1"/>
        <end position="36"/>
    </location>
</feature>
<keyword evidence="2" id="KW-0812">Transmembrane</keyword>
<evidence type="ECO:0000313" key="4">
    <source>
        <dbReference type="EMBL" id="RDE05081.1"/>
    </source>
</evidence>
<comment type="caution">
    <text evidence="4">The sequence shown here is derived from an EMBL/GenBank/DDBJ whole genome shotgun (WGS) entry which is preliminary data.</text>
</comment>
<dbReference type="RefSeq" id="WP_114687152.1">
    <property type="nucleotide sequence ID" value="NZ_QQNB01000002.1"/>
</dbReference>
<keyword evidence="5" id="KW-1185">Reference proteome</keyword>
<dbReference type="AlphaFoldDB" id="A0A369VZ38"/>
<dbReference type="InterPro" id="IPR012312">
    <property type="entry name" value="Hemerythrin-like"/>
</dbReference>
<gene>
    <name evidence="4" type="ORF">DVW87_07270</name>
</gene>
<dbReference type="Proteomes" id="UP000253918">
    <property type="component" value="Unassembled WGS sequence"/>
</dbReference>
<evidence type="ECO:0000259" key="3">
    <source>
        <dbReference type="Pfam" id="PF01814"/>
    </source>
</evidence>
<organism evidence="4 5">
    <name type="scientific">Sphingomonas aracearum</name>
    <dbReference type="NCBI Taxonomy" id="2283317"/>
    <lineage>
        <taxon>Bacteria</taxon>
        <taxon>Pseudomonadati</taxon>
        <taxon>Pseudomonadota</taxon>
        <taxon>Alphaproteobacteria</taxon>
        <taxon>Sphingomonadales</taxon>
        <taxon>Sphingomonadaceae</taxon>
        <taxon>Sphingomonas</taxon>
    </lineage>
</organism>
<feature type="transmembrane region" description="Helical" evidence="2">
    <location>
        <begin position="38"/>
        <end position="60"/>
    </location>
</feature>
<dbReference type="EMBL" id="QQNB01000002">
    <property type="protein sequence ID" value="RDE05081.1"/>
    <property type="molecule type" value="Genomic_DNA"/>
</dbReference>
<evidence type="ECO:0000313" key="5">
    <source>
        <dbReference type="Proteomes" id="UP000253918"/>
    </source>
</evidence>
<evidence type="ECO:0000256" key="2">
    <source>
        <dbReference type="SAM" id="Phobius"/>
    </source>
</evidence>
<dbReference type="Pfam" id="PF01814">
    <property type="entry name" value="Hemerythrin"/>
    <property type="match status" value="1"/>
</dbReference>
<keyword evidence="2" id="KW-1133">Transmembrane helix</keyword>
<protein>
    <submittedName>
        <fullName evidence="4">Hemerythrin domain-containing protein</fullName>
    </submittedName>
</protein>